<dbReference type="AlphaFoldDB" id="A0A6C0KNK2"/>
<sequence>MNDPKFSIKCKPTEHFRMMCGKESLNSEGRLSKNDALNLLQHYIRVHKLEEHDGIIIMNEWFQKLVQEPGPTIYRSELPKIVEKFFTQE</sequence>
<protein>
    <recommendedName>
        <fullName evidence="2">DM2 domain-containing protein</fullName>
    </recommendedName>
</protein>
<organism evidence="1">
    <name type="scientific">viral metagenome</name>
    <dbReference type="NCBI Taxonomy" id="1070528"/>
    <lineage>
        <taxon>unclassified sequences</taxon>
        <taxon>metagenomes</taxon>
        <taxon>organismal metagenomes</taxon>
    </lineage>
</organism>
<proteinExistence type="predicted"/>
<accession>A0A6C0KNK2</accession>
<name>A0A6C0KNK2_9ZZZZ</name>
<dbReference type="EMBL" id="MN740927">
    <property type="protein sequence ID" value="QHU18307.1"/>
    <property type="molecule type" value="Genomic_DNA"/>
</dbReference>
<evidence type="ECO:0008006" key="2">
    <source>
        <dbReference type="Google" id="ProtNLM"/>
    </source>
</evidence>
<evidence type="ECO:0000313" key="1">
    <source>
        <dbReference type="EMBL" id="QHU18307.1"/>
    </source>
</evidence>
<reference evidence="1" key="1">
    <citation type="journal article" date="2020" name="Nature">
        <title>Giant virus diversity and host interactions through global metagenomics.</title>
        <authorList>
            <person name="Schulz F."/>
            <person name="Roux S."/>
            <person name="Paez-Espino D."/>
            <person name="Jungbluth S."/>
            <person name="Walsh D.A."/>
            <person name="Denef V.J."/>
            <person name="McMahon K.D."/>
            <person name="Konstantinidis K.T."/>
            <person name="Eloe-Fadrosh E.A."/>
            <person name="Kyrpides N.C."/>
            <person name="Woyke T."/>
        </authorList>
    </citation>
    <scope>NUCLEOTIDE SEQUENCE</scope>
    <source>
        <strain evidence="1">GVMAG-S-3300013006-138</strain>
    </source>
</reference>